<evidence type="ECO:0000313" key="1">
    <source>
        <dbReference type="EMBL" id="GAH77826.1"/>
    </source>
</evidence>
<name>X1I5Y3_9ZZZZ</name>
<dbReference type="AlphaFoldDB" id="X1I5Y3"/>
<accession>X1I5Y3</accession>
<reference evidence="1" key="1">
    <citation type="journal article" date="2014" name="Front. Microbiol.">
        <title>High frequency of phylogenetically diverse reductive dehalogenase-homologous genes in deep subseafloor sedimentary metagenomes.</title>
        <authorList>
            <person name="Kawai M."/>
            <person name="Futagami T."/>
            <person name="Toyoda A."/>
            <person name="Takaki Y."/>
            <person name="Nishi S."/>
            <person name="Hori S."/>
            <person name="Arai W."/>
            <person name="Tsubouchi T."/>
            <person name="Morono Y."/>
            <person name="Uchiyama I."/>
            <person name="Ito T."/>
            <person name="Fujiyama A."/>
            <person name="Inagaki F."/>
            <person name="Takami H."/>
        </authorList>
    </citation>
    <scope>NUCLEOTIDE SEQUENCE</scope>
    <source>
        <strain evidence="1">Expedition CK06-06</strain>
    </source>
</reference>
<dbReference type="EMBL" id="BARU01040438">
    <property type="protein sequence ID" value="GAH77826.1"/>
    <property type="molecule type" value="Genomic_DNA"/>
</dbReference>
<proteinExistence type="predicted"/>
<comment type="caution">
    <text evidence="1">The sequence shown here is derived from an EMBL/GenBank/DDBJ whole genome shotgun (WGS) entry which is preliminary data.</text>
</comment>
<organism evidence="1">
    <name type="scientific">marine sediment metagenome</name>
    <dbReference type="NCBI Taxonomy" id="412755"/>
    <lineage>
        <taxon>unclassified sequences</taxon>
        <taxon>metagenomes</taxon>
        <taxon>ecological metagenomes</taxon>
    </lineage>
</organism>
<protein>
    <submittedName>
        <fullName evidence="1">Uncharacterized protein</fullName>
    </submittedName>
</protein>
<sequence length="39" mass="4252">MYVKTGNFAEDLAAEILATTLGIPFDSDVNLVFSLVFTQ</sequence>
<gene>
    <name evidence="1" type="ORF">S03H2_62516</name>
</gene>